<comment type="subcellular location">
    <subcellularLocation>
        <location evidence="1">Membrane</location>
        <topology evidence="1">Multi-pass membrane protein</topology>
    </subcellularLocation>
</comment>
<feature type="transmembrane region" description="Helical" evidence="6">
    <location>
        <begin position="417"/>
        <end position="438"/>
    </location>
</feature>
<dbReference type="FunFam" id="1.20.1250.20:FF:000106">
    <property type="entry name" value="MFS transporter, putative"/>
    <property type="match status" value="1"/>
</dbReference>
<feature type="transmembrane region" description="Helical" evidence="6">
    <location>
        <begin position="182"/>
        <end position="202"/>
    </location>
</feature>
<dbReference type="PANTHER" id="PTHR43791">
    <property type="entry name" value="PERMEASE-RELATED"/>
    <property type="match status" value="1"/>
</dbReference>
<name>A0A517KYB7_9PEZI</name>
<protein>
    <recommendedName>
        <fullName evidence="9">Major facilitator superfamily (MFS) profile domain-containing protein</fullName>
    </recommendedName>
</protein>
<dbReference type="InterPro" id="IPR011701">
    <property type="entry name" value="MFS"/>
</dbReference>
<accession>A0A517KYB7</accession>
<feature type="transmembrane region" description="Helical" evidence="6">
    <location>
        <begin position="246"/>
        <end position="267"/>
    </location>
</feature>
<sequence>MVAASTSSGSSRIEKDGSLGLLSKRDHNALEAELPEYTPAGTFESSGLETHYEPIDSYEGKHRYDPKFKWAEEDEKKVVRKIDKRICSWVCLMFFALQLDRGNITQALSDNMLKDLRVSTNDYNTGQTIFYLCFLLAEVPSQLISKRIGPDVWVPIQMVSWSLVASMQCFMNGRSSFWTCRALLGLIEGGFIPDCILYLSYYYKSAELPKRLSWFWTAYQSTQIVSAFLAYGILRLRGRNGMAGWQWLFALEGMLTGLIGIASYFYLPPSPTQTASKLRGKDGWFNEHEEKIMVNRIIRDDPSKGDMHNRQALTFGMFWECVTDYHMWPIYLIGLSWTIPTNPATSYLTLQLKANGFGTFQTNLLTIPAYVLFIIGLLFWTWVSEKINQRFLVGLVSQIWALPLLIALELIPSSTSAWAKWALSTLLVGYPYVHAILVSTTSRNAGSVRLRTVASAFYNMCVQTASIVGSNIYREHDKPMYRTGNKVLIAICCYNFVLFIGAKLFYVYVNKKRAAVWDAMTLEERDVYLSTTKDKGNKRLDFRFAH</sequence>
<reference evidence="7 8" key="1">
    <citation type="submission" date="2019-07" db="EMBL/GenBank/DDBJ databases">
        <title>Finished genome of Venturia effusa.</title>
        <authorList>
            <person name="Young C.A."/>
            <person name="Cox M.P."/>
            <person name="Ganley A.R.D."/>
            <person name="David W.J."/>
        </authorList>
    </citation>
    <scope>NUCLEOTIDE SEQUENCE [LARGE SCALE GENOMIC DNA]</scope>
    <source>
        <strain evidence="8">albino</strain>
    </source>
</reference>
<dbReference type="PANTHER" id="PTHR43791:SF104">
    <property type="entry name" value="MAJOR FACILITATOR SUPERFAMILY (MFS) PROFILE DOMAIN-CONTAINING PROTEIN-RELATED"/>
    <property type="match status" value="1"/>
</dbReference>
<feature type="transmembrane region" description="Helical" evidence="6">
    <location>
        <begin position="488"/>
        <end position="509"/>
    </location>
</feature>
<evidence type="ECO:0000256" key="1">
    <source>
        <dbReference type="ARBA" id="ARBA00004141"/>
    </source>
</evidence>
<dbReference type="AlphaFoldDB" id="A0A517KYB7"/>
<dbReference type="GO" id="GO:0022857">
    <property type="term" value="F:transmembrane transporter activity"/>
    <property type="evidence" value="ECO:0007669"/>
    <property type="project" value="InterPro"/>
</dbReference>
<dbReference type="FunFam" id="1.20.1250.20:FF:000247">
    <property type="entry name" value="MFS general substrate transporter"/>
    <property type="match status" value="1"/>
</dbReference>
<evidence type="ECO:0000256" key="3">
    <source>
        <dbReference type="ARBA" id="ARBA00022692"/>
    </source>
</evidence>
<proteinExistence type="predicted"/>
<evidence type="ECO:0000256" key="5">
    <source>
        <dbReference type="ARBA" id="ARBA00023136"/>
    </source>
</evidence>
<keyword evidence="2" id="KW-0813">Transport</keyword>
<feature type="transmembrane region" description="Helical" evidence="6">
    <location>
        <begin position="450"/>
        <end position="468"/>
    </location>
</feature>
<dbReference type="OrthoDB" id="1935484at2759"/>
<dbReference type="SUPFAM" id="SSF103473">
    <property type="entry name" value="MFS general substrate transporter"/>
    <property type="match status" value="1"/>
</dbReference>
<evidence type="ECO:0008006" key="9">
    <source>
        <dbReference type="Google" id="ProtNLM"/>
    </source>
</evidence>
<gene>
    <name evidence="7" type="ORF">FKW77_010745</name>
</gene>
<feature type="transmembrane region" description="Helical" evidence="6">
    <location>
        <begin position="367"/>
        <end position="384"/>
    </location>
</feature>
<dbReference type="Proteomes" id="UP000316270">
    <property type="component" value="Chromosome 1"/>
</dbReference>
<feature type="transmembrane region" description="Helical" evidence="6">
    <location>
        <begin position="214"/>
        <end position="234"/>
    </location>
</feature>
<keyword evidence="3 6" id="KW-0812">Transmembrane</keyword>
<evidence type="ECO:0000256" key="6">
    <source>
        <dbReference type="SAM" id="Phobius"/>
    </source>
</evidence>
<evidence type="ECO:0000313" key="7">
    <source>
        <dbReference type="EMBL" id="QDS68378.1"/>
    </source>
</evidence>
<evidence type="ECO:0000256" key="4">
    <source>
        <dbReference type="ARBA" id="ARBA00022989"/>
    </source>
</evidence>
<dbReference type="EMBL" id="CP042185">
    <property type="protein sequence ID" value="QDS68378.1"/>
    <property type="molecule type" value="Genomic_DNA"/>
</dbReference>
<keyword evidence="4 6" id="KW-1133">Transmembrane helix</keyword>
<keyword evidence="5 6" id="KW-0472">Membrane</keyword>
<feature type="transmembrane region" description="Helical" evidence="6">
    <location>
        <begin position="391"/>
        <end position="411"/>
    </location>
</feature>
<dbReference type="InterPro" id="IPR036259">
    <property type="entry name" value="MFS_trans_sf"/>
</dbReference>
<keyword evidence="8" id="KW-1185">Reference proteome</keyword>
<evidence type="ECO:0000313" key="8">
    <source>
        <dbReference type="Proteomes" id="UP000316270"/>
    </source>
</evidence>
<evidence type="ECO:0000256" key="2">
    <source>
        <dbReference type="ARBA" id="ARBA00022448"/>
    </source>
</evidence>
<dbReference type="Pfam" id="PF07690">
    <property type="entry name" value="MFS_1"/>
    <property type="match status" value="1"/>
</dbReference>
<organism evidence="7 8">
    <name type="scientific">Venturia effusa</name>
    <dbReference type="NCBI Taxonomy" id="50376"/>
    <lineage>
        <taxon>Eukaryota</taxon>
        <taxon>Fungi</taxon>
        <taxon>Dikarya</taxon>
        <taxon>Ascomycota</taxon>
        <taxon>Pezizomycotina</taxon>
        <taxon>Dothideomycetes</taxon>
        <taxon>Pleosporomycetidae</taxon>
        <taxon>Venturiales</taxon>
        <taxon>Venturiaceae</taxon>
        <taxon>Venturia</taxon>
    </lineage>
</organism>
<dbReference type="Gene3D" id="1.20.1250.20">
    <property type="entry name" value="MFS general substrate transporter like domains"/>
    <property type="match status" value="2"/>
</dbReference>
<dbReference type="GO" id="GO:0016020">
    <property type="term" value="C:membrane"/>
    <property type="evidence" value="ECO:0007669"/>
    <property type="project" value="UniProtKB-SubCell"/>
</dbReference>